<evidence type="ECO:0000313" key="3">
    <source>
        <dbReference type="Proteomes" id="UP000613840"/>
    </source>
</evidence>
<proteinExistence type="predicted"/>
<accession>A0A917S6Z2</accession>
<keyword evidence="3" id="KW-1185">Reference proteome</keyword>
<sequence>MLIEIYADVVDVWAYIARRRLERALETITAADLPAVRPTVVWRPFLIDPTAPSPSEELVPGDELMDSVLQQSAPGVGAAIRRLEAGQAARDEGLELPDPRWRPSSWAAHRLIAAALEHGPQTQDEVVEEILNAHFVAGRDINGLDLLAPLAEQYRLPAPVRLEREGSGPASALAYLQPGFPPDDLLERATREAQLFGQAIGVTESPTFVIDQTIVEVGAVSATVLAARIAEFAGRPVSPVPEEVRRVRAARSLLEARNPRGSLYLLAPLRPEYDGDRGFETLTARALAASASLEPARTKLAELLERWPDDAYLQLLMGKTLKRLGHPDADKHLSLATAMDPEYLDF</sequence>
<evidence type="ECO:0000259" key="1">
    <source>
        <dbReference type="Pfam" id="PF01323"/>
    </source>
</evidence>
<comment type="caution">
    <text evidence="2">The sequence shown here is derived from an EMBL/GenBank/DDBJ whole genome shotgun (WGS) entry which is preliminary data.</text>
</comment>
<gene>
    <name evidence="2" type="ORF">GCM10011575_20620</name>
</gene>
<feature type="domain" description="DSBA-like thioredoxin" evidence="1">
    <location>
        <begin position="3"/>
        <end position="153"/>
    </location>
</feature>
<dbReference type="Pfam" id="PF01323">
    <property type="entry name" value="DSBA"/>
    <property type="match status" value="1"/>
</dbReference>
<dbReference type="Gene3D" id="3.40.30.10">
    <property type="entry name" value="Glutaredoxin"/>
    <property type="match status" value="1"/>
</dbReference>
<name>A0A917S6Z2_9ACTN</name>
<protein>
    <recommendedName>
        <fullName evidence="1">DSBA-like thioredoxin domain-containing protein</fullName>
    </recommendedName>
</protein>
<organism evidence="2 3">
    <name type="scientific">Microlunatus endophyticus</name>
    <dbReference type="NCBI Taxonomy" id="1716077"/>
    <lineage>
        <taxon>Bacteria</taxon>
        <taxon>Bacillati</taxon>
        <taxon>Actinomycetota</taxon>
        <taxon>Actinomycetes</taxon>
        <taxon>Propionibacteriales</taxon>
        <taxon>Propionibacteriaceae</taxon>
        <taxon>Microlunatus</taxon>
    </lineage>
</organism>
<dbReference type="Proteomes" id="UP000613840">
    <property type="component" value="Unassembled WGS sequence"/>
</dbReference>
<dbReference type="EMBL" id="BMMZ01000004">
    <property type="protein sequence ID" value="GGL61974.1"/>
    <property type="molecule type" value="Genomic_DNA"/>
</dbReference>
<evidence type="ECO:0000313" key="2">
    <source>
        <dbReference type="EMBL" id="GGL61974.1"/>
    </source>
</evidence>
<dbReference type="SUPFAM" id="SSF52833">
    <property type="entry name" value="Thioredoxin-like"/>
    <property type="match status" value="1"/>
</dbReference>
<dbReference type="RefSeq" id="WP_188895159.1">
    <property type="nucleotide sequence ID" value="NZ_BMMZ01000004.1"/>
</dbReference>
<reference evidence="2" key="1">
    <citation type="journal article" date="2014" name="Int. J. Syst. Evol. Microbiol.">
        <title>Complete genome sequence of Corynebacterium casei LMG S-19264T (=DSM 44701T), isolated from a smear-ripened cheese.</title>
        <authorList>
            <consortium name="US DOE Joint Genome Institute (JGI-PGF)"/>
            <person name="Walter F."/>
            <person name="Albersmeier A."/>
            <person name="Kalinowski J."/>
            <person name="Ruckert C."/>
        </authorList>
    </citation>
    <scope>NUCLEOTIDE SEQUENCE</scope>
    <source>
        <strain evidence="2">CGMCC 4.7306</strain>
    </source>
</reference>
<reference evidence="2" key="2">
    <citation type="submission" date="2020-09" db="EMBL/GenBank/DDBJ databases">
        <authorList>
            <person name="Sun Q."/>
            <person name="Zhou Y."/>
        </authorList>
    </citation>
    <scope>NUCLEOTIDE SEQUENCE</scope>
    <source>
        <strain evidence="2">CGMCC 4.7306</strain>
    </source>
</reference>
<dbReference type="AlphaFoldDB" id="A0A917S6Z2"/>
<dbReference type="InterPro" id="IPR036249">
    <property type="entry name" value="Thioredoxin-like_sf"/>
</dbReference>
<dbReference type="GO" id="GO:0016491">
    <property type="term" value="F:oxidoreductase activity"/>
    <property type="evidence" value="ECO:0007669"/>
    <property type="project" value="InterPro"/>
</dbReference>
<dbReference type="InterPro" id="IPR001853">
    <property type="entry name" value="DSBA-like_thioredoxin_dom"/>
</dbReference>